<dbReference type="Proteomes" id="UP000199497">
    <property type="component" value="Unassembled WGS sequence"/>
</dbReference>
<feature type="region of interest" description="Disordered" evidence="1">
    <location>
        <begin position="25"/>
        <end position="52"/>
    </location>
</feature>
<dbReference type="RefSeq" id="WP_092598713.1">
    <property type="nucleotide sequence ID" value="NZ_FNJR01000003.1"/>
</dbReference>
<feature type="compositionally biased region" description="Low complexity" evidence="1">
    <location>
        <begin position="34"/>
        <end position="45"/>
    </location>
</feature>
<dbReference type="Pfam" id="PF12079">
    <property type="entry name" value="DUF3558"/>
    <property type="match status" value="1"/>
</dbReference>
<dbReference type="PROSITE" id="PS51257">
    <property type="entry name" value="PROKAR_LIPOPROTEIN"/>
    <property type="match status" value="1"/>
</dbReference>
<dbReference type="AlphaFoldDB" id="A0A1H0RK97"/>
<evidence type="ECO:0000313" key="4">
    <source>
        <dbReference type="Proteomes" id="UP000199497"/>
    </source>
</evidence>
<evidence type="ECO:0008006" key="5">
    <source>
        <dbReference type="Google" id="ProtNLM"/>
    </source>
</evidence>
<dbReference type="InterPro" id="IPR024520">
    <property type="entry name" value="DUF3558"/>
</dbReference>
<evidence type="ECO:0000256" key="1">
    <source>
        <dbReference type="SAM" id="MobiDB-lite"/>
    </source>
</evidence>
<feature type="chain" id="PRO_5038574070" description="DUF3558 domain-containing protein" evidence="2">
    <location>
        <begin position="25"/>
        <end position="193"/>
    </location>
</feature>
<keyword evidence="2" id="KW-0732">Signal</keyword>
<accession>A0A1H0RK97</accession>
<sequence>MRNTVATGVSLAAGLLLLAGCSSGGQTGQAAQDTTETGTSSSTSSDAGVSLPERTAPAKSLDLADPCTIITQQQATKLGVNQPLERKELNSKQGCDYKNGKSGADGGWAMFVAADPSRTAQEFASKRPSGESTKIAGYPAYELEKQYGCLIAVDVANSGSLFVNGSIRLQTRPEACSVTTEFAEAALKNLPEA</sequence>
<organism evidence="3 4">
    <name type="scientific">Actinopolyspora xinjiangensis</name>
    <dbReference type="NCBI Taxonomy" id="405564"/>
    <lineage>
        <taxon>Bacteria</taxon>
        <taxon>Bacillati</taxon>
        <taxon>Actinomycetota</taxon>
        <taxon>Actinomycetes</taxon>
        <taxon>Actinopolysporales</taxon>
        <taxon>Actinopolysporaceae</taxon>
        <taxon>Actinopolyspora</taxon>
    </lineage>
</organism>
<dbReference type="OrthoDB" id="5187935at2"/>
<dbReference type="STRING" id="405564.SAMN04487905_10397"/>
<gene>
    <name evidence="3" type="ORF">SAMN04487905_10397</name>
</gene>
<reference evidence="4" key="1">
    <citation type="submission" date="2016-10" db="EMBL/GenBank/DDBJ databases">
        <authorList>
            <person name="Varghese N."/>
            <person name="Submissions S."/>
        </authorList>
    </citation>
    <scope>NUCLEOTIDE SEQUENCE [LARGE SCALE GENOMIC DNA]</scope>
    <source>
        <strain evidence="4">DSM 46732</strain>
    </source>
</reference>
<feature type="signal peptide" evidence="2">
    <location>
        <begin position="1"/>
        <end position="24"/>
    </location>
</feature>
<proteinExistence type="predicted"/>
<keyword evidence="4" id="KW-1185">Reference proteome</keyword>
<protein>
    <recommendedName>
        <fullName evidence="5">DUF3558 domain-containing protein</fullName>
    </recommendedName>
</protein>
<name>A0A1H0RK97_9ACTN</name>
<dbReference type="EMBL" id="FNJR01000003">
    <property type="protein sequence ID" value="SDP29649.1"/>
    <property type="molecule type" value="Genomic_DNA"/>
</dbReference>
<evidence type="ECO:0000313" key="3">
    <source>
        <dbReference type="EMBL" id="SDP29649.1"/>
    </source>
</evidence>
<evidence type="ECO:0000256" key="2">
    <source>
        <dbReference type="SAM" id="SignalP"/>
    </source>
</evidence>